<keyword evidence="1" id="KW-0677">Repeat</keyword>
<dbReference type="Gene3D" id="3.40.50.300">
    <property type="entry name" value="P-loop containing nucleotide triphosphate hydrolases"/>
    <property type="match status" value="1"/>
</dbReference>
<dbReference type="Proteomes" id="UP001600888">
    <property type="component" value="Unassembled WGS sequence"/>
</dbReference>
<dbReference type="SUPFAM" id="SSF52540">
    <property type="entry name" value="P-loop containing nucleoside triphosphate hydrolases"/>
    <property type="match status" value="1"/>
</dbReference>
<evidence type="ECO:0000256" key="1">
    <source>
        <dbReference type="ARBA" id="ARBA00022737"/>
    </source>
</evidence>
<dbReference type="SUPFAM" id="SSF53474">
    <property type="entry name" value="alpha/beta-Hydrolases"/>
    <property type="match status" value="1"/>
</dbReference>
<dbReference type="InterPro" id="IPR027417">
    <property type="entry name" value="P-loop_NTPase"/>
</dbReference>
<feature type="domain" description="GPI inositol-deacylase winged helix" evidence="3">
    <location>
        <begin position="670"/>
        <end position="732"/>
    </location>
</feature>
<organism evidence="5 6">
    <name type="scientific">Diaporthe vaccinii</name>
    <dbReference type="NCBI Taxonomy" id="105482"/>
    <lineage>
        <taxon>Eukaryota</taxon>
        <taxon>Fungi</taxon>
        <taxon>Dikarya</taxon>
        <taxon>Ascomycota</taxon>
        <taxon>Pezizomycotina</taxon>
        <taxon>Sordariomycetes</taxon>
        <taxon>Sordariomycetidae</taxon>
        <taxon>Diaporthales</taxon>
        <taxon>Diaporthaceae</taxon>
        <taxon>Diaporthe</taxon>
        <taxon>Diaporthe eres species complex</taxon>
    </lineage>
</organism>
<evidence type="ECO:0000259" key="3">
    <source>
        <dbReference type="Pfam" id="PF22939"/>
    </source>
</evidence>
<feature type="domain" description="Nephrocystin 3-like N-terminal" evidence="4">
    <location>
        <begin position="395"/>
        <end position="556"/>
    </location>
</feature>
<sequence length="1672" mass="186126">MAPLNLRKRLGLRSKSAVEDDNGNAAKQGRSPSDALLMVPGQAGPPITLGAHRSHSVTSFDSKNRRRSRSPAPSTRDPLGLHLVHRPENAVAKADIVFIHGLGGTSRSTWSKDRDPDLFWPSTFLPLEQDICDMRIFTYGYNAEFMKAGGRSSTSILDFAKNLLYDMKFFIDNAATDLNIGRLPIIFVAHSMGGLIVKEAYIQGGIDPQYQDLIRNVIAVLFLATPHRGSNFAETLNRILSVSFVSAPKEFVNDMVKNSTTLQRINETFRHVVKGLDIVSLYETRPTRIGFDGNRIMVVEKDSSILGYPGEISKGLDADHHTVCKYGNREDPNYVTVRNFIRTQISNLLPSKRGGSRASIMSASPADIRELEKLFSVTEATDSDYIAFRDRWTPGTCEWILSNSSFARWLDDPDPDARILWLHGAAGCGKSIMTSFIVNHLVENNKSCQYAFIRFGDQSKRSLSTTLRLLAFQVALVSPAFRQEISKGASSLKRGAETSAIWRRVFKNGLLQSEFPTSLYWVIDGLEESDNPRAGIRMLTEVLGIAVPLRILIISRRTPEIDAEFKKIPEEAKWDTMAIDGYLNDHRRFIENELEWSEIPAFKESITKRLLDQSQGSFLWLRLTVERINKCRTTESVEQAMRELPAGMQELYDRMGQAISEQEPADRSFTCQILAWVTCAIRTLKVSELTEALGSQSQARSIADPCAGFVSVDNYENVSLIHQTAKEYLLSSKGQPYAVDKNASHEQICLRCLQCLMKNGLRRDITKDMEPPLLSYAATCWSTHLLAITEISNTLLEYVVRFLRGPYLLTWVHVVAKAKQLHVLVQTSSNLASLAKRLARSDGNKMPLERRTEERELIEAWATDLGKIVGRFGSQLIHLPESIYKTIPPFCPPDCPMFKQFGVKQKNNLKVGHFSNAEWGDSLGRLSLRRNEKATAVVSEGQWVAILADLESMVSTVVIYQASTFQESRRLEIGERVRKMQINSLGTLIVTCGIRTTKVWNIATGSCMTTAANPRSRPRPMSIVFSKNDASVLIGTDDRRVWIMSLSSHESKVVEVVRFMQKSSGGRSVNSPTCMAISPDGNQVCLGYRSSPLAVWETDLAEEVARQDDLEDVAEILWHPFSGEVLGRQASGFIFKWHPDMGDPERQRAEVSTMAISSDGSLLAVGSHKGSFKLMSTSDMTFIHQGVSEHPVFGLAFSWDNQQLYDVRGKYGNVWQPDSLLRFSEPTAQLSDGGSVSGKSGRTASSEETRYEFLDPASVLAPQSRGTLFCSGTEGGVLTVHCTKELKLRKLDKFTSFGIEQIAWSSDGQFLCFGDLSRTVFVVSVTGNDRAFDNMDVELHLKLSLSLSDNITQILFNNNATMVLVSSQTHAVVISLQEQKAVLEISLESHNGIWMQHPVQTDSVILFSPWLMTIYEWPTLSKTTSIAIPPPSQGNYTHSHGTPLGTTHFEGEHKHEKESEHENAVAGPSSYSSSQNVTIERLIITQSRRYLLVEASSLVDGQVRNMVHLLDIQHLSETKDQRHIANDDSTVPASVAFLELPSALTNRMDRPLPFLGQTNGLQDTLLFLDCHHSICTWSIPAGISQVAEAPEDLRRDSSIDAVYRRDSQASTLRDQSRAGNDVSDKSIVAHYSLPGDWISPDCVALIRVCDNGALLCPRNGEVAVVQYAGFNT</sequence>
<feature type="compositionally biased region" description="Basic and acidic residues" evidence="2">
    <location>
        <begin position="1449"/>
        <end position="1463"/>
    </location>
</feature>
<dbReference type="InterPro" id="IPR036322">
    <property type="entry name" value="WD40_repeat_dom_sf"/>
</dbReference>
<evidence type="ECO:0000256" key="2">
    <source>
        <dbReference type="SAM" id="MobiDB-lite"/>
    </source>
</evidence>
<dbReference type="Pfam" id="PF24883">
    <property type="entry name" value="NPHP3_N"/>
    <property type="match status" value="1"/>
</dbReference>
<gene>
    <name evidence="5" type="ORF">FJTKL_06251</name>
</gene>
<dbReference type="InterPro" id="IPR029058">
    <property type="entry name" value="AB_hydrolase_fold"/>
</dbReference>
<dbReference type="InterPro" id="IPR056884">
    <property type="entry name" value="NPHP3-like_N"/>
</dbReference>
<evidence type="ECO:0000313" key="5">
    <source>
        <dbReference type="EMBL" id="KAL2272673.1"/>
    </source>
</evidence>
<dbReference type="PANTHER" id="PTHR10039:SF16">
    <property type="entry name" value="GPI INOSITOL-DEACYLASE"/>
    <property type="match status" value="1"/>
</dbReference>
<comment type="caution">
    <text evidence="5">The sequence shown here is derived from an EMBL/GenBank/DDBJ whole genome shotgun (WGS) entry which is preliminary data.</text>
</comment>
<feature type="region of interest" description="Disordered" evidence="2">
    <location>
        <begin position="1436"/>
        <end position="1472"/>
    </location>
</feature>
<dbReference type="PANTHER" id="PTHR10039">
    <property type="entry name" value="AMELOGENIN"/>
    <property type="match status" value="1"/>
</dbReference>
<dbReference type="Gene3D" id="2.130.10.10">
    <property type="entry name" value="YVTN repeat-like/Quinoprotein amine dehydrogenase"/>
    <property type="match status" value="2"/>
</dbReference>
<dbReference type="InterPro" id="IPR015943">
    <property type="entry name" value="WD40/YVTN_repeat-like_dom_sf"/>
</dbReference>
<dbReference type="InterPro" id="IPR054471">
    <property type="entry name" value="GPIID_WHD"/>
</dbReference>
<keyword evidence="6" id="KW-1185">Reference proteome</keyword>
<evidence type="ECO:0000313" key="6">
    <source>
        <dbReference type="Proteomes" id="UP001600888"/>
    </source>
</evidence>
<evidence type="ECO:0000259" key="4">
    <source>
        <dbReference type="Pfam" id="PF24883"/>
    </source>
</evidence>
<name>A0ABR4DQS9_9PEZI</name>
<dbReference type="EMBL" id="JBAWTH010000222">
    <property type="protein sequence ID" value="KAL2272673.1"/>
    <property type="molecule type" value="Genomic_DNA"/>
</dbReference>
<dbReference type="SMART" id="SM00320">
    <property type="entry name" value="WD40"/>
    <property type="match status" value="4"/>
</dbReference>
<feature type="compositionally biased region" description="Basic residues" evidence="2">
    <location>
        <begin position="1"/>
        <end position="12"/>
    </location>
</feature>
<reference evidence="5 6" key="1">
    <citation type="submission" date="2024-03" db="EMBL/GenBank/DDBJ databases">
        <title>A high-quality draft genome sequence of Diaporthe vaccinii, a causative agent of upright dieback and viscid rot disease in cranberry plants.</title>
        <authorList>
            <person name="Sarrasin M."/>
            <person name="Lang B.F."/>
            <person name="Burger G."/>
        </authorList>
    </citation>
    <scope>NUCLEOTIDE SEQUENCE [LARGE SCALE GENOMIC DNA]</scope>
    <source>
        <strain evidence="5 6">IS7</strain>
    </source>
</reference>
<protein>
    <recommendedName>
        <fullName evidence="7">GPI inositol-deacylase</fullName>
    </recommendedName>
</protein>
<evidence type="ECO:0008006" key="7">
    <source>
        <dbReference type="Google" id="ProtNLM"/>
    </source>
</evidence>
<accession>A0ABR4DQS9</accession>
<dbReference type="Gene3D" id="3.40.50.1820">
    <property type="entry name" value="alpha/beta hydrolase"/>
    <property type="match status" value="1"/>
</dbReference>
<dbReference type="InterPro" id="IPR001680">
    <property type="entry name" value="WD40_rpt"/>
</dbReference>
<dbReference type="SUPFAM" id="SSF50978">
    <property type="entry name" value="WD40 repeat-like"/>
    <property type="match status" value="1"/>
</dbReference>
<proteinExistence type="predicted"/>
<dbReference type="Pfam" id="PF22939">
    <property type="entry name" value="WHD_GPIID"/>
    <property type="match status" value="1"/>
</dbReference>
<feature type="region of interest" description="Disordered" evidence="2">
    <location>
        <begin position="1"/>
        <end position="80"/>
    </location>
</feature>